<evidence type="ECO:0000259" key="5">
    <source>
        <dbReference type="PROSITE" id="PS50048"/>
    </source>
</evidence>
<comment type="caution">
    <text evidence="6">The sequence shown here is derived from an EMBL/GenBank/DDBJ whole genome shotgun (WGS) entry which is preliminary data.</text>
</comment>
<evidence type="ECO:0000256" key="2">
    <source>
        <dbReference type="ARBA" id="ARBA00022857"/>
    </source>
</evidence>
<reference evidence="7" key="2">
    <citation type="journal article" date="2019" name="Mol. Plant Microbe Interact.">
        <title>Genome sequence resources for four phytopathogenic fungi from the Colletotrichum orbiculare species complex.</title>
        <authorList>
            <person name="Gan P."/>
            <person name="Tsushima A."/>
            <person name="Narusaka M."/>
            <person name="Narusaka Y."/>
            <person name="Takano Y."/>
            <person name="Kubo Y."/>
            <person name="Shirasu K."/>
        </authorList>
    </citation>
    <scope>GENOME REANNOTATION</scope>
    <source>
        <strain evidence="7">104-T / ATCC 96160 / CBS 514.97 / LARS 414 / MAFF 240422</strain>
    </source>
</reference>
<evidence type="ECO:0000256" key="1">
    <source>
        <dbReference type="ARBA" id="ARBA00006484"/>
    </source>
</evidence>
<dbReference type="EMBL" id="AMCV02000032">
    <property type="protein sequence ID" value="TDZ17038.1"/>
    <property type="molecule type" value="Genomic_DNA"/>
</dbReference>
<dbReference type="SUPFAM" id="SSF51735">
    <property type="entry name" value="NAD(P)-binding Rossmann-fold domains"/>
    <property type="match status" value="1"/>
</dbReference>
<dbReference type="AlphaFoldDB" id="A0A484FGS8"/>
<keyword evidence="2" id="KW-0521">NADP</keyword>
<dbReference type="GO" id="GO:0016616">
    <property type="term" value="F:oxidoreductase activity, acting on the CH-OH group of donors, NAD or NADP as acceptor"/>
    <property type="evidence" value="ECO:0007669"/>
    <property type="project" value="TreeGrafter"/>
</dbReference>
<dbReference type="InterPro" id="IPR001138">
    <property type="entry name" value="Zn2Cys6_DnaBD"/>
</dbReference>
<dbReference type="GO" id="GO:0005737">
    <property type="term" value="C:cytoplasm"/>
    <property type="evidence" value="ECO:0007669"/>
    <property type="project" value="TreeGrafter"/>
</dbReference>
<dbReference type="Proteomes" id="UP000014480">
    <property type="component" value="Unassembled WGS sequence"/>
</dbReference>
<keyword evidence="4" id="KW-0539">Nucleus</keyword>
<dbReference type="SMART" id="SM00066">
    <property type="entry name" value="GAL4"/>
    <property type="match status" value="1"/>
</dbReference>
<dbReference type="PANTHER" id="PTHR44229">
    <property type="entry name" value="15-HYDROXYPROSTAGLANDIN DEHYDROGENASE [NAD(+)]"/>
    <property type="match status" value="1"/>
</dbReference>
<dbReference type="Gene3D" id="3.40.50.720">
    <property type="entry name" value="NAD(P)-binding Rossmann-like Domain"/>
    <property type="match status" value="1"/>
</dbReference>
<evidence type="ECO:0000313" key="6">
    <source>
        <dbReference type="EMBL" id="TDZ17038.1"/>
    </source>
</evidence>
<accession>A0A484FGS8</accession>
<dbReference type="Gene3D" id="4.10.240.10">
    <property type="entry name" value="Zn(2)-C6 fungal-type DNA-binding domain"/>
    <property type="match status" value="1"/>
</dbReference>
<keyword evidence="7" id="KW-1185">Reference proteome</keyword>
<dbReference type="PRINTS" id="PR00080">
    <property type="entry name" value="SDRFAMILY"/>
</dbReference>
<evidence type="ECO:0000313" key="7">
    <source>
        <dbReference type="Proteomes" id="UP000014480"/>
    </source>
</evidence>
<comment type="similarity">
    <text evidence="1">Belongs to the short-chain dehydrogenases/reductases (SDR) family.</text>
</comment>
<dbReference type="Pfam" id="PF00172">
    <property type="entry name" value="Zn_clus"/>
    <property type="match status" value="1"/>
</dbReference>
<reference evidence="7" key="1">
    <citation type="journal article" date="2013" name="New Phytol.">
        <title>Comparative genomic and transcriptomic analyses reveal the hemibiotrophic stage shift of Colletotrichum fungi.</title>
        <authorList>
            <person name="Gan P."/>
            <person name="Ikeda K."/>
            <person name="Irieda H."/>
            <person name="Narusaka M."/>
            <person name="O'Connell R.J."/>
            <person name="Narusaka Y."/>
            <person name="Takano Y."/>
            <person name="Kubo Y."/>
            <person name="Shirasu K."/>
        </authorList>
    </citation>
    <scope>NUCLEOTIDE SEQUENCE [LARGE SCALE GENOMIC DNA]</scope>
    <source>
        <strain evidence="7">104-T / ATCC 96160 / CBS 514.97 / LARS 414 / MAFF 240422</strain>
    </source>
</reference>
<dbReference type="InterPro" id="IPR020904">
    <property type="entry name" value="Sc_DH/Rdtase_CS"/>
</dbReference>
<dbReference type="OrthoDB" id="5296at2759"/>
<dbReference type="GO" id="GO:0000981">
    <property type="term" value="F:DNA-binding transcription factor activity, RNA polymerase II-specific"/>
    <property type="evidence" value="ECO:0007669"/>
    <property type="project" value="InterPro"/>
</dbReference>
<keyword evidence="3" id="KW-0560">Oxidoreductase</keyword>
<evidence type="ECO:0000256" key="3">
    <source>
        <dbReference type="ARBA" id="ARBA00023002"/>
    </source>
</evidence>
<dbReference type="GO" id="GO:0008270">
    <property type="term" value="F:zinc ion binding"/>
    <property type="evidence" value="ECO:0007669"/>
    <property type="project" value="InterPro"/>
</dbReference>
<feature type="domain" description="Zn(2)-C6 fungal-type" evidence="5">
    <location>
        <begin position="23"/>
        <end position="53"/>
    </location>
</feature>
<dbReference type="PROSITE" id="PS50048">
    <property type="entry name" value="ZN2_CY6_FUNGAL_2"/>
    <property type="match status" value="1"/>
</dbReference>
<organism evidence="6 7">
    <name type="scientific">Colletotrichum orbiculare (strain 104-T / ATCC 96160 / CBS 514.97 / LARS 414 / MAFF 240422)</name>
    <name type="common">Cucumber anthracnose fungus</name>
    <name type="synonym">Colletotrichum lagenarium</name>
    <dbReference type="NCBI Taxonomy" id="1213857"/>
    <lineage>
        <taxon>Eukaryota</taxon>
        <taxon>Fungi</taxon>
        <taxon>Dikarya</taxon>
        <taxon>Ascomycota</taxon>
        <taxon>Pezizomycotina</taxon>
        <taxon>Sordariomycetes</taxon>
        <taxon>Hypocreomycetidae</taxon>
        <taxon>Glomerellales</taxon>
        <taxon>Glomerellaceae</taxon>
        <taxon>Colletotrichum</taxon>
        <taxon>Colletotrichum orbiculare species complex</taxon>
    </lineage>
</organism>
<dbReference type="InterPro" id="IPR002347">
    <property type="entry name" value="SDR_fam"/>
</dbReference>
<dbReference type="FunFam" id="3.40.50.720:FF:000643">
    <property type="entry name" value="Short chain dehydrogenase/reductase family oxidoreductase, putative"/>
    <property type="match status" value="1"/>
</dbReference>
<gene>
    <name evidence="6" type="ORF">Cob_v010183</name>
</gene>
<evidence type="ECO:0000256" key="4">
    <source>
        <dbReference type="ARBA" id="ARBA00023242"/>
    </source>
</evidence>
<dbReference type="PROSITE" id="PS00463">
    <property type="entry name" value="ZN2_CY6_FUNGAL_1"/>
    <property type="match status" value="1"/>
</dbReference>
<proteinExistence type="inferred from homology"/>
<name>A0A484FGS8_COLOR</name>
<dbReference type="PRINTS" id="PR00081">
    <property type="entry name" value="GDHRDH"/>
</dbReference>
<dbReference type="PANTHER" id="PTHR44229:SF4">
    <property type="entry name" value="15-HYDROXYPROSTAGLANDIN DEHYDROGENASE [NAD(+)]"/>
    <property type="match status" value="1"/>
</dbReference>
<dbReference type="SUPFAM" id="SSF57701">
    <property type="entry name" value="Zn2/Cys6 DNA-binding domain"/>
    <property type="match status" value="1"/>
</dbReference>
<sequence length="830" mass="89796">MASSTLLNQGEGGGRVYKRRPGACETCKVRKRKCDGGRPSCEKCLSAASFCFYLTPKKRGRSSQSNHTSLVTAQQSLADFPADCLVTPPLSNPHSFQHSDSSSASFPSSIDELFIPTSSPVPVASTPSDTMWGSLTGSPFGLLERLGSSPNYLSPSPVSSHMKVDWTCSLKGDRLFLDCNIIGKDMSSTRQHMACDSRSRSTSISDIVSLLLTRRSDQDQFVQTFTSRSSIGSSYLDVLELSQIVHEVLAGGFSSDPAKVALAYASLAIGCAHCALKNECGVATKDEALVYFESAFMASGKLHLVPPTPLVFKALLTMVIASCLYRRESTHWILGLAVSCAQALGLNDMVSMNELCSSEVETLRLQKAFWLLYSIEKPFRMRNGQFSSLNDDLINHRLPPTPAGFQFETETYERRTCGTDTSALLLLEMAIFSYGHLVPTILDEKRLAKAEYSVAQLGLKALQALTDADLNLTTLDDTAITVAVGAFCITASYSLASLLDAGSTMADDSQTTPFSVAGKTAIITGAGSGINFSFAELLLNRGANVVVADLALRPEAQDLVSRHHDPSKPRAVFVKTDVTSWPAITRMFDVTIQEFGGFDILCPGAGVYEPHWSNFWHPPGSPESKDAVDGGHYALFDININHPVRATQLAISYWLHPKQVTDVGLPPAVKASPANPKRIIHISSVAGQVANINAPLYAASKFAITGFVRSLAQLDQTDGIRITAVAPGVVRTPLWTEHPEKLVNLDEEKDGWVTPQEVAEAMLRCVEDDSIPGGSILEVGKDNTRLVQAFNDPGPDADPSKGLVARNVQKGTDMVYTWLRDATKWAVGRD</sequence>
<dbReference type="PROSITE" id="PS00061">
    <property type="entry name" value="ADH_SHORT"/>
    <property type="match status" value="1"/>
</dbReference>
<dbReference type="Pfam" id="PF00106">
    <property type="entry name" value="adh_short"/>
    <property type="match status" value="1"/>
</dbReference>
<dbReference type="InterPro" id="IPR036864">
    <property type="entry name" value="Zn2-C6_fun-type_DNA-bd_sf"/>
</dbReference>
<dbReference type="STRING" id="1213857.A0A484FGS8"/>
<dbReference type="InterPro" id="IPR036291">
    <property type="entry name" value="NAD(P)-bd_dom_sf"/>
</dbReference>
<dbReference type="CDD" id="cd00067">
    <property type="entry name" value="GAL4"/>
    <property type="match status" value="1"/>
</dbReference>
<dbReference type="CDD" id="cd12148">
    <property type="entry name" value="fungal_TF_MHR"/>
    <property type="match status" value="1"/>
</dbReference>
<protein>
    <submittedName>
        <fullName evidence="6">15-hydroxyprostaglandin dehydrogenase</fullName>
    </submittedName>
</protein>